<evidence type="ECO:0000313" key="2">
    <source>
        <dbReference type="Proteomes" id="UP000596661"/>
    </source>
</evidence>
<reference evidence="1" key="2">
    <citation type="submission" date="2021-03" db="UniProtKB">
        <authorList>
            <consortium name="EnsemblPlants"/>
        </authorList>
    </citation>
    <scope>IDENTIFICATION</scope>
</reference>
<protein>
    <submittedName>
        <fullName evidence="1">Uncharacterized protein</fullName>
    </submittedName>
</protein>
<sequence length="129" mass="14188">MVKPWLREKSLGHRLLPVMVVIGSVGRWMRGRGGCGEKGPRSKAYPRLVLTGLRRSISFVGESSIIFWSGMGHQLTDNSRMASTRGNFLCEGPSREISAFILPEREAKHLGSLMILGLLSLVSVHVSSL</sequence>
<dbReference type="EnsemblPlants" id="evm.model.02.32">
    <property type="protein sequence ID" value="cds.evm.model.02.32"/>
    <property type="gene ID" value="evm.TU.02.32"/>
</dbReference>
<dbReference type="AlphaFoldDB" id="A0A803P0B8"/>
<keyword evidence="2" id="KW-1185">Reference proteome</keyword>
<dbReference type="EMBL" id="UZAU01000084">
    <property type="status" value="NOT_ANNOTATED_CDS"/>
    <property type="molecule type" value="Genomic_DNA"/>
</dbReference>
<dbReference type="Proteomes" id="UP000596661">
    <property type="component" value="Chromosome 2"/>
</dbReference>
<name>A0A803P0B8_CANSA</name>
<dbReference type="Gramene" id="evm.model.02.32">
    <property type="protein sequence ID" value="cds.evm.model.02.32"/>
    <property type="gene ID" value="evm.TU.02.32"/>
</dbReference>
<proteinExistence type="predicted"/>
<reference evidence="1" key="1">
    <citation type="submission" date="2018-11" db="EMBL/GenBank/DDBJ databases">
        <authorList>
            <person name="Grassa J C."/>
        </authorList>
    </citation>
    <scope>NUCLEOTIDE SEQUENCE [LARGE SCALE GENOMIC DNA]</scope>
</reference>
<evidence type="ECO:0000313" key="1">
    <source>
        <dbReference type="EnsemblPlants" id="cds.evm.model.02.32"/>
    </source>
</evidence>
<organism evidence="1 2">
    <name type="scientific">Cannabis sativa</name>
    <name type="common">Hemp</name>
    <name type="synonym">Marijuana</name>
    <dbReference type="NCBI Taxonomy" id="3483"/>
    <lineage>
        <taxon>Eukaryota</taxon>
        <taxon>Viridiplantae</taxon>
        <taxon>Streptophyta</taxon>
        <taxon>Embryophyta</taxon>
        <taxon>Tracheophyta</taxon>
        <taxon>Spermatophyta</taxon>
        <taxon>Magnoliopsida</taxon>
        <taxon>eudicotyledons</taxon>
        <taxon>Gunneridae</taxon>
        <taxon>Pentapetalae</taxon>
        <taxon>rosids</taxon>
        <taxon>fabids</taxon>
        <taxon>Rosales</taxon>
        <taxon>Cannabaceae</taxon>
        <taxon>Cannabis</taxon>
    </lineage>
</organism>
<accession>A0A803P0B8</accession>